<feature type="compositionally biased region" description="Basic and acidic residues" evidence="1">
    <location>
        <begin position="52"/>
        <end position="66"/>
    </location>
</feature>
<dbReference type="STRING" id="113562.SAMN04489716_5023"/>
<feature type="region of interest" description="Disordered" evidence="1">
    <location>
        <begin position="333"/>
        <end position="368"/>
    </location>
</feature>
<dbReference type="AlphaFoldDB" id="A0A1H2BY05"/>
<sequence length="368" mass="39116">MSQPALFSVAGMRDRTKSKNYCPDRDEFRRDHERRRAWGLQRRHTEKLRRIRERDSMPLSREDREWLASLTPRTPPASTPPQAPSAPTPPQTPAAPEPPRAPAAPPAPPQTPAAPAPPRAPAVSEPTRALATSLPPQNPAAPAPMPLACDAAVVQSGIAAAPVVSVPRAGAAARRGRGGGVRADRFLVPGCPQLGKLLPRSGRGGSLLNEYGAGRTSVTVALGAFPDGRVRGGHRAMAGEQPCKFWPDLLCSSRVILRIVWPKSIGRRSSQHSVSIVRRVGVFAIPYRVSGIRFLTSGIRLHAPVRNTNHRRCDARIRIRGGSVSACRARGGLKGVHSPGGRGSGRDAFGPAGSGVTGRDAFRPADAG</sequence>
<name>A0A1H2BY05_9ACTN</name>
<dbReference type="Proteomes" id="UP000198688">
    <property type="component" value="Chromosome I"/>
</dbReference>
<dbReference type="EMBL" id="LT629758">
    <property type="protein sequence ID" value="SDT63230.1"/>
    <property type="molecule type" value="Genomic_DNA"/>
</dbReference>
<protein>
    <submittedName>
        <fullName evidence="2">Uncharacterized protein</fullName>
    </submittedName>
</protein>
<gene>
    <name evidence="2" type="ORF">SAMN04489716_5023</name>
</gene>
<feature type="compositionally biased region" description="Gly residues" evidence="1">
    <location>
        <begin position="333"/>
        <end position="343"/>
    </location>
</feature>
<feature type="compositionally biased region" description="Basic residues" evidence="1">
    <location>
        <begin position="37"/>
        <end position="51"/>
    </location>
</feature>
<evidence type="ECO:0000313" key="2">
    <source>
        <dbReference type="EMBL" id="SDT63230.1"/>
    </source>
</evidence>
<evidence type="ECO:0000313" key="3">
    <source>
        <dbReference type="Proteomes" id="UP000198688"/>
    </source>
</evidence>
<feature type="region of interest" description="Disordered" evidence="1">
    <location>
        <begin position="1"/>
        <end position="138"/>
    </location>
</feature>
<feature type="compositionally biased region" description="Basic and acidic residues" evidence="1">
    <location>
        <begin position="12"/>
        <end position="36"/>
    </location>
</feature>
<organism evidence="2 3">
    <name type="scientific">Actinoplanes derwentensis</name>
    <dbReference type="NCBI Taxonomy" id="113562"/>
    <lineage>
        <taxon>Bacteria</taxon>
        <taxon>Bacillati</taxon>
        <taxon>Actinomycetota</taxon>
        <taxon>Actinomycetes</taxon>
        <taxon>Micromonosporales</taxon>
        <taxon>Micromonosporaceae</taxon>
        <taxon>Actinoplanes</taxon>
    </lineage>
</organism>
<evidence type="ECO:0000256" key="1">
    <source>
        <dbReference type="SAM" id="MobiDB-lite"/>
    </source>
</evidence>
<keyword evidence="3" id="KW-1185">Reference proteome</keyword>
<feature type="compositionally biased region" description="Pro residues" evidence="1">
    <location>
        <begin position="73"/>
        <end position="120"/>
    </location>
</feature>
<proteinExistence type="predicted"/>
<accession>A0A1H2BY05</accession>
<reference evidence="2 3" key="1">
    <citation type="submission" date="2016-10" db="EMBL/GenBank/DDBJ databases">
        <authorList>
            <person name="de Groot N.N."/>
        </authorList>
    </citation>
    <scope>NUCLEOTIDE SEQUENCE [LARGE SCALE GENOMIC DNA]</scope>
    <source>
        <strain evidence="2 3">DSM 43941</strain>
    </source>
</reference>